<reference evidence="11 12" key="1">
    <citation type="submission" date="2016-02" db="EMBL/GenBank/DDBJ databases">
        <title>Genome analysis of coral dinoflagellate symbionts highlights evolutionary adaptations to a symbiotic lifestyle.</title>
        <authorList>
            <person name="Aranda M."/>
            <person name="Li Y."/>
            <person name="Liew Y.J."/>
            <person name="Baumgarten S."/>
            <person name="Simakov O."/>
            <person name="Wilson M."/>
            <person name="Piel J."/>
            <person name="Ashoor H."/>
            <person name="Bougouffa S."/>
            <person name="Bajic V.B."/>
            <person name="Ryu T."/>
            <person name="Ravasi T."/>
            <person name="Bayer T."/>
            <person name="Micklem G."/>
            <person name="Kim H."/>
            <person name="Bhak J."/>
            <person name="Lajeunesse T.C."/>
            <person name="Voolstra C.R."/>
        </authorList>
    </citation>
    <scope>NUCLEOTIDE SEQUENCE [LARGE SCALE GENOMIC DNA]</scope>
    <source>
        <strain evidence="11 12">CCMP2467</strain>
    </source>
</reference>
<dbReference type="CDD" id="cd15844">
    <property type="entry name" value="SNARE_syntaxin5"/>
    <property type="match status" value="1"/>
</dbReference>
<dbReference type="GO" id="GO:0031201">
    <property type="term" value="C:SNARE complex"/>
    <property type="evidence" value="ECO:0007669"/>
    <property type="project" value="TreeGrafter"/>
</dbReference>
<dbReference type="SUPFAM" id="SSF47661">
    <property type="entry name" value="t-snare proteins"/>
    <property type="match status" value="1"/>
</dbReference>
<keyword evidence="6" id="KW-0175">Coiled coil</keyword>
<dbReference type="SMART" id="SM00397">
    <property type="entry name" value="t_SNARE"/>
    <property type="match status" value="1"/>
</dbReference>
<dbReference type="AlphaFoldDB" id="A0A1Q9CAC7"/>
<dbReference type="InterPro" id="IPR001242">
    <property type="entry name" value="Condensation_dom"/>
</dbReference>
<evidence type="ECO:0000256" key="4">
    <source>
        <dbReference type="ARBA" id="ARBA00022692"/>
    </source>
</evidence>
<dbReference type="InterPro" id="IPR045242">
    <property type="entry name" value="Syntaxin"/>
</dbReference>
<evidence type="ECO:0000256" key="7">
    <source>
        <dbReference type="ARBA" id="ARBA00023136"/>
    </source>
</evidence>
<accession>A0A1Q9CAC7</accession>
<keyword evidence="12" id="KW-1185">Reference proteome</keyword>
<dbReference type="GO" id="GO:0000139">
    <property type="term" value="C:Golgi membrane"/>
    <property type="evidence" value="ECO:0007669"/>
    <property type="project" value="TreeGrafter"/>
</dbReference>
<dbReference type="PANTHER" id="PTHR19957:SF3">
    <property type="entry name" value="SYNTAXIN-5"/>
    <property type="match status" value="1"/>
</dbReference>
<dbReference type="GO" id="GO:0003824">
    <property type="term" value="F:catalytic activity"/>
    <property type="evidence" value="ECO:0007669"/>
    <property type="project" value="InterPro"/>
</dbReference>
<keyword evidence="4 9" id="KW-0812">Transmembrane</keyword>
<dbReference type="InterPro" id="IPR023213">
    <property type="entry name" value="CAT-like_dom_sf"/>
</dbReference>
<evidence type="ECO:0000256" key="1">
    <source>
        <dbReference type="ARBA" id="ARBA00004211"/>
    </source>
</evidence>
<evidence type="ECO:0000259" key="10">
    <source>
        <dbReference type="PROSITE" id="PS50192"/>
    </source>
</evidence>
<dbReference type="InterPro" id="IPR010989">
    <property type="entry name" value="SNARE"/>
</dbReference>
<feature type="region of interest" description="Disordered" evidence="8">
    <location>
        <begin position="992"/>
        <end position="1038"/>
    </location>
</feature>
<evidence type="ECO:0000256" key="5">
    <source>
        <dbReference type="ARBA" id="ARBA00022989"/>
    </source>
</evidence>
<dbReference type="Proteomes" id="UP000186817">
    <property type="component" value="Unassembled WGS sequence"/>
</dbReference>
<evidence type="ECO:0000313" key="12">
    <source>
        <dbReference type="Proteomes" id="UP000186817"/>
    </source>
</evidence>
<feature type="region of interest" description="Disordered" evidence="8">
    <location>
        <begin position="679"/>
        <end position="704"/>
    </location>
</feature>
<organism evidence="11 12">
    <name type="scientific">Symbiodinium microadriaticum</name>
    <name type="common">Dinoflagellate</name>
    <name type="synonym">Zooxanthella microadriatica</name>
    <dbReference type="NCBI Taxonomy" id="2951"/>
    <lineage>
        <taxon>Eukaryota</taxon>
        <taxon>Sar</taxon>
        <taxon>Alveolata</taxon>
        <taxon>Dinophyceae</taxon>
        <taxon>Suessiales</taxon>
        <taxon>Symbiodiniaceae</taxon>
        <taxon>Symbiodinium</taxon>
    </lineage>
</organism>
<dbReference type="Gene3D" id="3.30.559.10">
    <property type="entry name" value="Chloramphenicol acetyltransferase-like domain"/>
    <property type="match status" value="1"/>
</dbReference>
<sequence>MAPREASTCSQDELAWRSTPGRPGMAKEWDSGQPQDGSMVQDAAAINLPGKGMGKGPVMDGNGVKAKAKSPPPMVSADLFGAEVRYLVLSAFSREMDEDPVTPFEWSIAATMLKVPTFHQLRRTAFDVLPILPVSAMLTDDELDEHQLSRSKRKDPRQTIAAVPSIRLMPGLAHPVTFNEEQMLRLFVTDPRSMAYNLSSTQRSRVPLSVEQCELAHRIILERHEVLRSAFSLEDHGNPTRKVMKDHVGGFYALALPDEGTAQAIAGMDYATPHMLGVSAIRLLYSPSRDNFPAMHVNMHHILADNDALLTFWQESFQVQELLYYGYTKEAIKEKLPKLPVQFTDFAYWQKSLFSRGLLKPDLSYWGRQIVTSQPPAVLDVPIDIPRPRVWVAVGDSAKIDLDQELMLPVMDLNPRITPFAIVICNFSLALMRMANQRVVYMATAFALRSLPAVANLIGNFLNMLPIRVAYDPREPYLDIASRVAQSTINVQRYNLAPFIQIVSDTQPHFPTADPSRNPVYQSMVDVVPRDDDSDEVGLKGVLDVFLFANTRNGQIFRLDGVFNNTVLTKQTVQMILMHTKALTVWAARHARMAIPRMLRLSEMAQEAKDAEKGIILTHVLARNQIGLPSVAAMTSGPEGSGISDEQRGIRASRRFKLHSALEMCADIAQSQMKSAILPTPLQPPKRKQAAQPRWQELAPRPAVSEPAPAAMSILAAETSLAKASSAPEKPAVRELTAEEEVAQRRAEAQKRRERSYNVAAKWAQSQKDSELIPLGEANPFDENEAFPRAARRRGFAQYAAIRGRPSFASCRLARLGDPFWLRKHGSDGLGLTLALAGPACLAGQHCGGMGVVDRTDEFRQILRDVAAKSGTPGLNLEMTPHAQSELNRWSAEIGGEIHDASLKVAELRKMSKQKGIFNDKTNQIQELTHTVKQSIQLLNQKIEALEMKTKGSGPNKSYQAHSSALVDALKTRLLQVTKEFKDALEDRTKALEQQDKRRQMYTSGAGFDAGRQRPTPAGNPEDLEGGGGARAMSMQQGYHNSRAEAVQSVQKTIGELAQMFQKMAVMVTAQEEMIQRIDSDLDDTLDNTKKAQDNLLEYFHYISSNRALIIKVFLILIFFVIFFVVFLA</sequence>
<dbReference type="Pfam" id="PF05739">
    <property type="entry name" value="SNARE"/>
    <property type="match status" value="1"/>
</dbReference>
<evidence type="ECO:0000256" key="9">
    <source>
        <dbReference type="SAM" id="Phobius"/>
    </source>
</evidence>
<dbReference type="OrthoDB" id="416786at2759"/>
<dbReference type="GO" id="GO:0006906">
    <property type="term" value="P:vesicle fusion"/>
    <property type="evidence" value="ECO:0007669"/>
    <property type="project" value="TreeGrafter"/>
</dbReference>
<feature type="transmembrane region" description="Helical" evidence="9">
    <location>
        <begin position="1109"/>
        <end position="1128"/>
    </location>
</feature>
<protein>
    <submittedName>
        <fullName evidence="11">Syntaxin-32</fullName>
    </submittedName>
</protein>
<dbReference type="InterPro" id="IPR006012">
    <property type="entry name" value="Syntaxin/epimorphin_CS"/>
</dbReference>
<evidence type="ECO:0000256" key="2">
    <source>
        <dbReference type="ARBA" id="ARBA00009063"/>
    </source>
</evidence>
<dbReference type="EMBL" id="LSRX01001438">
    <property type="protein sequence ID" value="OLP79889.1"/>
    <property type="molecule type" value="Genomic_DNA"/>
</dbReference>
<gene>
    <name evidence="11" type="primary">SYP32</name>
    <name evidence="11" type="ORF">AK812_SmicGene39770</name>
</gene>
<name>A0A1Q9CAC7_SYMMI</name>
<dbReference type="Gene3D" id="3.30.559.30">
    <property type="entry name" value="Nonribosomal peptide synthetase, condensation domain"/>
    <property type="match status" value="1"/>
</dbReference>
<feature type="domain" description="T-SNARE coiled-coil homology" evidence="10">
    <location>
        <begin position="1037"/>
        <end position="1099"/>
    </location>
</feature>
<dbReference type="GO" id="GO:0006886">
    <property type="term" value="P:intracellular protein transport"/>
    <property type="evidence" value="ECO:0007669"/>
    <property type="project" value="InterPro"/>
</dbReference>
<proteinExistence type="inferred from homology"/>
<comment type="subcellular location">
    <subcellularLocation>
        <location evidence="1">Membrane</location>
        <topology evidence="1">Single-pass type IV membrane protein</topology>
    </subcellularLocation>
</comment>
<dbReference type="PROSITE" id="PS50192">
    <property type="entry name" value="T_SNARE"/>
    <property type="match status" value="1"/>
</dbReference>
<dbReference type="PANTHER" id="PTHR19957">
    <property type="entry name" value="SYNTAXIN"/>
    <property type="match status" value="1"/>
</dbReference>
<keyword evidence="7 9" id="KW-0472">Membrane</keyword>
<comment type="similarity">
    <text evidence="2">Belongs to the syntaxin family.</text>
</comment>
<dbReference type="GO" id="GO:0000149">
    <property type="term" value="F:SNARE binding"/>
    <property type="evidence" value="ECO:0007669"/>
    <property type="project" value="TreeGrafter"/>
</dbReference>
<keyword evidence="3" id="KW-0813">Transport</keyword>
<dbReference type="InterPro" id="IPR000727">
    <property type="entry name" value="T_SNARE_dom"/>
</dbReference>
<dbReference type="PROSITE" id="PS00914">
    <property type="entry name" value="SYNTAXIN"/>
    <property type="match status" value="1"/>
</dbReference>
<evidence type="ECO:0000256" key="8">
    <source>
        <dbReference type="SAM" id="MobiDB-lite"/>
    </source>
</evidence>
<dbReference type="GO" id="GO:0048278">
    <property type="term" value="P:vesicle docking"/>
    <property type="evidence" value="ECO:0007669"/>
    <property type="project" value="TreeGrafter"/>
</dbReference>
<dbReference type="Pfam" id="PF00668">
    <property type="entry name" value="Condensation"/>
    <property type="match status" value="1"/>
</dbReference>
<dbReference type="GO" id="GO:0006888">
    <property type="term" value="P:endoplasmic reticulum to Golgi vesicle-mediated transport"/>
    <property type="evidence" value="ECO:0007669"/>
    <property type="project" value="TreeGrafter"/>
</dbReference>
<comment type="caution">
    <text evidence="11">The sequence shown here is derived from an EMBL/GenBank/DDBJ whole genome shotgun (WGS) entry which is preliminary data.</text>
</comment>
<feature type="region of interest" description="Disordered" evidence="8">
    <location>
        <begin position="1"/>
        <end position="37"/>
    </location>
</feature>
<dbReference type="SUPFAM" id="SSF52777">
    <property type="entry name" value="CoA-dependent acyltransferases"/>
    <property type="match status" value="2"/>
</dbReference>
<evidence type="ECO:0000313" key="11">
    <source>
        <dbReference type="EMBL" id="OLP79889.1"/>
    </source>
</evidence>
<keyword evidence="5 9" id="KW-1133">Transmembrane helix</keyword>
<dbReference type="Gene3D" id="1.20.58.70">
    <property type="match status" value="1"/>
</dbReference>
<evidence type="ECO:0000256" key="3">
    <source>
        <dbReference type="ARBA" id="ARBA00022448"/>
    </source>
</evidence>
<evidence type="ECO:0000256" key="6">
    <source>
        <dbReference type="ARBA" id="ARBA00023054"/>
    </source>
</evidence>
<dbReference type="GO" id="GO:0005484">
    <property type="term" value="F:SNAP receptor activity"/>
    <property type="evidence" value="ECO:0007669"/>
    <property type="project" value="InterPro"/>
</dbReference>